<dbReference type="Pfam" id="PF00072">
    <property type="entry name" value="Response_reg"/>
    <property type="match status" value="1"/>
</dbReference>
<evidence type="ECO:0000256" key="5">
    <source>
        <dbReference type="ARBA" id="ARBA00023163"/>
    </source>
</evidence>
<keyword evidence="3" id="KW-0805">Transcription regulation</keyword>
<dbReference type="GO" id="GO:0005829">
    <property type="term" value="C:cytosol"/>
    <property type="evidence" value="ECO:0007669"/>
    <property type="project" value="TreeGrafter"/>
</dbReference>
<evidence type="ECO:0000259" key="9">
    <source>
        <dbReference type="PROSITE" id="PS51755"/>
    </source>
</evidence>
<dbReference type="PROSITE" id="PS51755">
    <property type="entry name" value="OMPR_PHOB"/>
    <property type="match status" value="1"/>
</dbReference>
<dbReference type="PANTHER" id="PTHR48111">
    <property type="entry name" value="REGULATOR OF RPOS"/>
    <property type="match status" value="1"/>
</dbReference>
<dbReference type="InterPro" id="IPR039420">
    <property type="entry name" value="WalR-like"/>
</dbReference>
<dbReference type="Proteomes" id="UP000414233">
    <property type="component" value="Unassembled WGS sequence"/>
</dbReference>
<dbReference type="GO" id="GO:0000976">
    <property type="term" value="F:transcription cis-regulatory region binding"/>
    <property type="evidence" value="ECO:0007669"/>
    <property type="project" value="TreeGrafter"/>
</dbReference>
<dbReference type="InterPro" id="IPR001789">
    <property type="entry name" value="Sig_transdc_resp-reg_receiver"/>
</dbReference>
<dbReference type="GO" id="GO:0000156">
    <property type="term" value="F:phosphorelay response regulator activity"/>
    <property type="evidence" value="ECO:0007669"/>
    <property type="project" value="TreeGrafter"/>
</dbReference>
<name>A0A5E4V2P7_9BURK</name>
<proteinExistence type="predicted"/>
<feature type="domain" description="OmpR/PhoB-type" evidence="9">
    <location>
        <begin position="124"/>
        <end position="221"/>
    </location>
</feature>
<dbReference type="OrthoDB" id="9802426at2"/>
<gene>
    <name evidence="10" type="ORF">PTE30175_02333</name>
</gene>
<evidence type="ECO:0000313" key="11">
    <source>
        <dbReference type="Proteomes" id="UP000414233"/>
    </source>
</evidence>
<evidence type="ECO:0000256" key="7">
    <source>
        <dbReference type="PROSITE-ProRule" id="PRU01091"/>
    </source>
</evidence>
<evidence type="ECO:0000256" key="2">
    <source>
        <dbReference type="ARBA" id="ARBA00023012"/>
    </source>
</evidence>
<keyword evidence="1 6" id="KW-0597">Phosphoprotein</keyword>
<evidence type="ECO:0000256" key="1">
    <source>
        <dbReference type="ARBA" id="ARBA00022553"/>
    </source>
</evidence>
<dbReference type="GO" id="GO:0032993">
    <property type="term" value="C:protein-DNA complex"/>
    <property type="evidence" value="ECO:0007669"/>
    <property type="project" value="TreeGrafter"/>
</dbReference>
<evidence type="ECO:0000256" key="6">
    <source>
        <dbReference type="PROSITE-ProRule" id="PRU00169"/>
    </source>
</evidence>
<dbReference type="PANTHER" id="PTHR48111:SF1">
    <property type="entry name" value="TWO-COMPONENT RESPONSE REGULATOR ORR33"/>
    <property type="match status" value="1"/>
</dbReference>
<dbReference type="GO" id="GO:0006355">
    <property type="term" value="P:regulation of DNA-templated transcription"/>
    <property type="evidence" value="ECO:0007669"/>
    <property type="project" value="InterPro"/>
</dbReference>
<dbReference type="Gene3D" id="6.10.250.690">
    <property type="match status" value="1"/>
</dbReference>
<accession>A0A5E4V2P7</accession>
<keyword evidence="2" id="KW-0902">Two-component regulatory system</keyword>
<dbReference type="SMART" id="SM00448">
    <property type="entry name" value="REC"/>
    <property type="match status" value="1"/>
</dbReference>
<reference evidence="10 11" key="1">
    <citation type="submission" date="2019-08" db="EMBL/GenBank/DDBJ databases">
        <authorList>
            <person name="Peeters C."/>
        </authorList>
    </citation>
    <scope>NUCLEOTIDE SEQUENCE [LARGE SCALE GENOMIC DNA]</scope>
    <source>
        <strain evidence="10 11">LMG 30175</strain>
    </source>
</reference>
<evidence type="ECO:0000313" key="10">
    <source>
        <dbReference type="EMBL" id="VVE06401.1"/>
    </source>
</evidence>
<dbReference type="InterPro" id="IPR036388">
    <property type="entry name" value="WH-like_DNA-bd_sf"/>
</dbReference>
<dbReference type="InterPro" id="IPR011006">
    <property type="entry name" value="CheY-like_superfamily"/>
</dbReference>
<keyword evidence="4 7" id="KW-0238">DNA-binding</keyword>
<keyword evidence="11" id="KW-1185">Reference proteome</keyword>
<dbReference type="AlphaFoldDB" id="A0A5E4V2P7"/>
<organism evidence="10 11">
    <name type="scientific">Pandoraea terrae</name>
    <dbReference type="NCBI Taxonomy" id="1537710"/>
    <lineage>
        <taxon>Bacteria</taxon>
        <taxon>Pseudomonadati</taxon>
        <taxon>Pseudomonadota</taxon>
        <taxon>Betaproteobacteria</taxon>
        <taxon>Burkholderiales</taxon>
        <taxon>Burkholderiaceae</taxon>
        <taxon>Pandoraea</taxon>
    </lineage>
</organism>
<dbReference type="FunFam" id="1.10.10.10:FF:000005">
    <property type="entry name" value="Two-component system response regulator"/>
    <property type="match status" value="1"/>
</dbReference>
<dbReference type="CDD" id="cd00383">
    <property type="entry name" value="trans_reg_C"/>
    <property type="match status" value="1"/>
</dbReference>
<evidence type="ECO:0000256" key="3">
    <source>
        <dbReference type="ARBA" id="ARBA00023015"/>
    </source>
</evidence>
<dbReference type="CDD" id="cd17624">
    <property type="entry name" value="REC_OmpR_PmrA-like"/>
    <property type="match status" value="1"/>
</dbReference>
<evidence type="ECO:0000259" key="8">
    <source>
        <dbReference type="PROSITE" id="PS50110"/>
    </source>
</evidence>
<dbReference type="Gene3D" id="1.10.10.10">
    <property type="entry name" value="Winged helix-like DNA-binding domain superfamily/Winged helix DNA-binding domain"/>
    <property type="match status" value="1"/>
</dbReference>
<protein>
    <submittedName>
        <fullName evidence="10">Transcriptional regulator</fullName>
    </submittedName>
</protein>
<feature type="DNA-binding region" description="OmpR/PhoB-type" evidence="7">
    <location>
        <begin position="124"/>
        <end position="221"/>
    </location>
</feature>
<dbReference type="InterPro" id="IPR001867">
    <property type="entry name" value="OmpR/PhoB-type_DNA-bd"/>
</dbReference>
<keyword evidence="5" id="KW-0804">Transcription</keyword>
<dbReference type="SMART" id="SM00862">
    <property type="entry name" value="Trans_reg_C"/>
    <property type="match status" value="1"/>
</dbReference>
<evidence type="ECO:0000256" key="4">
    <source>
        <dbReference type="ARBA" id="ARBA00023125"/>
    </source>
</evidence>
<dbReference type="FunFam" id="3.40.50.2300:FF:000002">
    <property type="entry name" value="DNA-binding response regulator PhoP"/>
    <property type="match status" value="1"/>
</dbReference>
<sequence length="221" mass="25036">MKILIVEDQRKLGQFLKQALNERAYTATWVASCAEAREALCATSYDVIVLDLGLPDGDGLDLLREWRRAGFNEPVLILSARDAVEDRVSGLDVGADDYLPKPFSLEELLARMRSLLRRQSAVKETILQHQGVKLDLLSRTVHLNGQPIDLTSREFALLEIFLQNPGRILTRTLISEKIWESHYDVDTNLLDVYMSRLRAKFEGPLGKPLFKTVRGVGYQLI</sequence>
<dbReference type="Pfam" id="PF00486">
    <property type="entry name" value="Trans_reg_C"/>
    <property type="match status" value="1"/>
</dbReference>
<feature type="domain" description="Response regulatory" evidence="8">
    <location>
        <begin position="2"/>
        <end position="116"/>
    </location>
</feature>
<feature type="modified residue" description="4-aspartylphosphate" evidence="6">
    <location>
        <position position="51"/>
    </location>
</feature>
<dbReference type="Gene3D" id="3.40.50.2300">
    <property type="match status" value="1"/>
</dbReference>
<dbReference type="EMBL" id="CABPRZ010000008">
    <property type="protein sequence ID" value="VVE06401.1"/>
    <property type="molecule type" value="Genomic_DNA"/>
</dbReference>
<dbReference type="RefSeq" id="WP_150697199.1">
    <property type="nucleotide sequence ID" value="NZ_CABPRZ010000008.1"/>
</dbReference>
<dbReference type="PROSITE" id="PS50110">
    <property type="entry name" value="RESPONSE_REGULATORY"/>
    <property type="match status" value="1"/>
</dbReference>
<dbReference type="SUPFAM" id="SSF52172">
    <property type="entry name" value="CheY-like"/>
    <property type="match status" value="1"/>
</dbReference>